<evidence type="ECO:0000313" key="2">
    <source>
        <dbReference type="EMBL" id="MBT9432350.1"/>
    </source>
</evidence>
<keyword evidence="3" id="KW-1185">Reference proteome</keyword>
<dbReference type="SUPFAM" id="SSF51658">
    <property type="entry name" value="Xylose isomerase-like"/>
    <property type="match status" value="1"/>
</dbReference>
<evidence type="ECO:0000259" key="1">
    <source>
        <dbReference type="Pfam" id="PF01261"/>
    </source>
</evidence>
<evidence type="ECO:0000313" key="3">
    <source>
        <dbReference type="Proteomes" id="UP000811282"/>
    </source>
</evidence>
<name>A0ABS5YBD6_9GAMM</name>
<dbReference type="PANTHER" id="PTHR12110">
    <property type="entry name" value="HYDROXYPYRUVATE ISOMERASE"/>
    <property type="match status" value="1"/>
</dbReference>
<reference evidence="2 3" key="1">
    <citation type="journal article" date="2021" name="Genome Biol. Evol.">
        <title>The evolution of interdependence in a four-way mealybug symbiosis.</title>
        <authorList>
            <person name="Garber A.I."/>
            <person name="Kupper M."/>
            <person name="Laetsch D.R."/>
            <person name="Weldon S.R."/>
            <person name="Ladinsky M.S."/>
            <person name="Bjorkman P.J."/>
            <person name="McCutcheon J.P."/>
        </authorList>
    </citation>
    <scope>NUCLEOTIDE SEQUENCE [LARGE SCALE GENOMIC DNA]</scope>
    <source>
        <strain evidence="2">SOD</strain>
    </source>
</reference>
<protein>
    <submittedName>
        <fullName evidence="2">Sugar phosphate isomerase/epimerase</fullName>
    </submittedName>
</protein>
<dbReference type="Pfam" id="PF01261">
    <property type="entry name" value="AP_endonuc_2"/>
    <property type="match status" value="1"/>
</dbReference>
<gene>
    <name evidence="2" type="ORF">JZM24_09820</name>
</gene>
<dbReference type="Gene3D" id="3.20.20.150">
    <property type="entry name" value="Divalent-metal-dependent TIM barrel enzymes"/>
    <property type="match status" value="1"/>
</dbReference>
<comment type="caution">
    <text evidence="2">The sequence shown here is derived from an EMBL/GenBank/DDBJ whole genome shotgun (WGS) entry which is preliminary data.</text>
</comment>
<proteinExistence type="predicted"/>
<keyword evidence="2" id="KW-0413">Isomerase</keyword>
<feature type="domain" description="Xylose isomerase-like TIM barrel" evidence="1">
    <location>
        <begin position="30"/>
        <end position="263"/>
    </location>
</feature>
<dbReference type="InterPro" id="IPR036237">
    <property type="entry name" value="Xyl_isomerase-like_sf"/>
</dbReference>
<dbReference type="InterPro" id="IPR013022">
    <property type="entry name" value="Xyl_isomerase-like_TIM-brl"/>
</dbReference>
<accession>A0ABS5YBD6</accession>
<dbReference type="InterPro" id="IPR050312">
    <property type="entry name" value="IolE/XylAMocC-like"/>
</dbReference>
<dbReference type="EMBL" id="JAFJYC010000001">
    <property type="protein sequence ID" value="MBT9432350.1"/>
    <property type="molecule type" value="Genomic_DNA"/>
</dbReference>
<sequence length="286" mass="30983">MPPLTAQQLSLNTATLGPGASLRDAVRGCLKYGFGGIAPWRDKLAEVGLAPACRLIRDAGLQVSGLCRGGMFPAADRAAREKNRADNLRAIEEAAALEAACLVLVVGGLPAGSKDLIGARQQVEEGIAEMLAPARAAGVRLAIEPLHPMYAGDRACVNTLAQALALCERLGPEVGIAADVYHTWWDPDVIPQLQRACRAQRLLAFHLSDWLVPTQHLLTDRGMMGDGVIDLPRLCQSVADAGYRGLYEVEIFSADHWWRQPVDVTLSTLLQRLPMLNSKEDHNENR</sequence>
<dbReference type="PANTHER" id="PTHR12110:SF52">
    <property type="entry name" value="XYLOSE ISOMERASE"/>
    <property type="match status" value="1"/>
</dbReference>
<dbReference type="Proteomes" id="UP000811282">
    <property type="component" value="Unassembled WGS sequence"/>
</dbReference>
<dbReference type="RefSeq" id="WP_215669506.1">
    <property type="nucleotide sequence ID" value="NZ_JAFJYC010000001.1"/>
</dbReference>
<dbReference type="GO" id="GO:0016853">
    <property type="term" value="F:isomerase activity"/>
    <property type="evidence" value="ECO:0007669"/>
    <property type="project" value="UniProtKB-KW"/>
</dbReference>
<organism evidence="2 3">
    <name type="scientific">Candidatus Sodalis endolongispinus</name>
    <dbReference type="NCBI Taxonomy" id="2812662"/>
    <lineage>
        <taxon>Bacteria</taxon>
        <taxon>Pseudomonadati</taxon>
        <taxon>Pseudomonadota</taxon>
        <taxon>Gammaproteobacteria</taxon>
        <taxon>Enterobacterales</taxon>
        <taxon>Bruguierivoracaceae</taxon>
        <taxon>Sodalis</taxon>
    </lineage>
</organism>